<dbReference type="AlphaFoldDB" id="A0AAP7A0S6"/>
<sequence>MSVLGERIKSMRTSRKWTQGELATKIGTTKQVISNWERSKANPDPGQIITLANTFNVSSDYLLGISNFHVPHFSDPFDQQSIYTDIDNSFVKVKGFDLVNLINSDTPLTIGNYEINPNDKKMLTSIIEITLSRIIEVQEETLKSHLRMNEVSQLF</sequence>
<dbReference type="Gene3D" id="1.10.260.40">
    <property type="entry name" value="lambda repressor-like DNA-binding domains"/>
    <property type="match status" value="1"/>
</dbReference>
<keyword evidence="1" id="KW-0238">DNA-binding</keyword>
<dbReference type="SUPFAM" id="SSF47413">
    <property type="entry name" value="lambda repressor-like DNA-binding domains"/>
    <property type="match status" value="1"/>
</dbReference>
<feature type="domain" description="HTH cro/C1-type" evidence="2">
    <location>
        <begin position="8"/>
        <end position="62"/>
    </location>
</feature>
<evidence type="ECO:0000259" key="2">
    <source>
        <dbReference type="PROSITE" id="PS50943"/>
    </source>
</evidence>
<evidence type="ECO:0000256" key="1">
    <source>
        <dbReference type="ARBA" id="ARBA00023125"/>
    </source>
</evidence>
<dbReference type="EMBL" id="JABFOR010000049">
    <property type="protein sequence ID" value="NOJ73560.1"/>
    <property type="molecule type" value="Genomic_DNA"/>
</dbReference>
<comment type="caution">
    <text evidence="3">The sequence shown here is derived from an EMBL/GenBank/DDBJ whole genome shotgun (WGS) entry which is preliminary data.</text>
</comment>
<reference evidence="3 4" key="1">
    <citation type="submission" date="2020-05" db="EMBL/GenBank/DDBJ databases">
        <title>Whole genome sequencing and identification of novel metabolites from Paenibacillus alvei strain JR949.</title>
        <authorList>
            <person name="Rajendhran J."/>
            <person name="Sree Pranav P."/>
            <person name="Mahalakshmi B."/>
            <person name="Karthikeyan R."/>
        </authorList>
    </citation>
    <scope>NUCLEOTIDE SEQUENCE [LARGE SCALE GENOMIC DNA]</scope>
    <source>
        <strain evidence="3 4">JR949</strain>
    </source>
</reference>
<dbReference type="CDD" id="cd00093">
    <property type="entry name" value="HTH_XRE"/>
    <property type="match status" value="1"/>
</dbReference>
<dbReference type="PROSITE" id="PS50943">
    <property type="entry name" value="HTH_CROC1"/>
    <property type="match status" value="1"/>
</dbReference>
<evidence type="ECO:0000313" key="3">
    <source>
        <dbReference type="EMBL" id="NOJ73560.1"/>
    </source>
</evidence>
<name>A0AAP7A0S6_PAEAL</name>
<dbReference type="InterPro" id="IPR010982">
    <property type="entry name" value="Lambda_DNA-bd_dom_sf"/>
</dbReference>
<organism evidence="3 4">
    <name type="scientific">Paenibacillus alvei</name>
    <name type="common">Bacillus alvei</name>
    <dbReference type="NCBI Taxonomy" id="44250"/>
    <lineage>
        <taxon>Bacteria</taxon>
        <taxon>Bacillati</taxon>
        <taxon>Bacillota</taxon>
        <taxon>Bacilli</taxon>
        <taxon>Bacillales</taxon>
        <taxon>Paenibacillaceae</taxon>
        <taxon>Paenibacillus</taxon>
    </lineage>
</organism>
<gene>
    <name evidence="3" type="ORF">HMI46_23870</name>
</gene>
<dbReference type="GO" id="GO:0003677">
    <property type="term" value="F:DNA binding"/>
    <property type="evidence" value="ECO:0007669"/>
    <property type="project" value="UniProtKB-KW"/>
</dbReference>
<evidence type="ECO:0000313" key="4">
    <source>
        <dbReference type="Proteomes" id="UP000552038"/>
    </source>
</evidence>
<proteinExistence type="predicted"/>
<dbReference type="InterPro" id="IPR001387">
    <property type="entry name" value="Cro/C1-type_HTH"/>
</dbReference>
<dbReference type="PANTHER" id="PTHR46558:SF11">
    <property type="entry name" value="HTH-TYPE TRANSCRIPTIONAL REGULATOR XRE"/>
    <property type="match status" value="1"/>
</dbReference>
<dbReference type="Pfam" id="PF01381">
    <property type="entry name" value="HTH_3"/>
    <property type="match status" value="1"/>
</dbReference>
<dbReference type="PANTHER" id="PTHR46558">
    <property type="entry name" value="TRACRIPTIONAL REGULATORY PROTEIN-RELATED-RELATED"/>
    <property type="match status" value="1"/>
</dbReference>
<dbReference type="Proteomes" id="UP000552038">
    <property type="component" value="Unassembled WGS sequence"/>
</dbReference>
<dbReference type="RefSeq" id="WP_171419286.1">
    <property type="nucleotide sequence ID" value="NZ_JABFOR010000049.1"/>
</dbReference>
<accession>A0AAP7A0S6</accession>
<protein>
    <submittedName>
        <fullName evidence="3">Helix-turn-helix transcriptional regulator</fullName>
    </submittedName>
</protein>
<dbReference type="SMART" id="SM00530">
    <property type="entry name" value="HTH_XRE"/>
    <property type="match status" value="1"/>
</dbReference>